<comment type="caution">
    <text evidence="2">The sequence shown here is derived from an EMBL/GenBank/DDBJ whole genome shotgun (WGS) entry which is preliminary data.</text>
</comment>
<dbReference type="OrthoDB" id="673745at2759"/>
<keyword evidence="2" id="KW-0808">Transferase</keyword>
<reference evidence="3" key="1">
    <citation type="journal article" date="2019" name="Curr. Biol.">
        <title>Genome Sequence of Striga asiatica Provides Insight into the Evolution of Plant Parasitism.</title>
        <authorList>
            <person name="Yoshida S."/>
            <person name="Kim S."/>
            <person name="Wafula E.K."/>
            <person name="Tanskanen J."/>
            <person name="Kim Y.M."/>
            <person name="Honaas L."/>
            <person name="Yang Z."/>
            <person name="Spallek T."/>
            <person name="Conn C.E."/>
            <person name="Ichihashi Y."/>
            <person name="Cheong K."/>
            <person name="Cui S."/>
            <person name="Der J.P."/>
            <person name="Gundlach H."/>
            <person name="Jiao Y."/>
            <person name="Hori C."/>
            <person name="Ishida J.K."/>
            <person name="Kasahara H."/>
            <person name="Kiba T."/>
            <person name="Kim M.S."/>
            <person name="Koo N."/>
            <person name="Laohavisit A."/>
            <person name="Lee Y.H."/>
            <person name="Lumba S."/>
            <person name="McCourt P."/>
            <person name="Mortimer J.C."/>
            <person name="Mutuku J.M."/>
            <person name="Nomura T."/>
            <person name="Sasaki-Sekimoto Y."/>
            <person name="Seto Y."/>
            <person name="Wang Y."/>
            <person name="Wakatake T."/>
            <person name="Sakakibara H."/>
            <person name="Demura T."/>
            <person name="Yamaguchi S."/>
            <person name="Yoneyama K."/>
            <person name="Manabe R.I."/>
            <person name="Nelson D.C."/>
            <person name="Schulman A.H."/>
            <person name="Timko M.P."/>
            <person name="dePamphilis C.W."/>
            <person name="Choi D."/>
            <person name="Shirasu K."/>
        </authorList>
    </citation>
    <scope>NUCLEOTIDE SEQUENCE [LARGE SCALE GENOMIC DNA]</scope>
    <source>
        <strain evidence="3">cv. UVA1</strain>
    </source>
</reference>
<dbReference type="Proteomes" id="UP000325081">
    <property type="component" value="Unassembled WGS sequence"/>
</dbReference>
<accession>A0A5A7QR81</accession>
<proteinExistence type="predicted"/>
<evidence type="ECO:0000256" key="1">
    <source>
        <dbReference type="SAM" id="MobiDB-lite"/>
    </source>
</evidence>
<feature type="compositionally biased region" description="Basic residues" evidence="1">
    <location>
        <begin position="55"/>
        <end position="71"/>
    </location>
</feature>
<evidence type="ECO:0000313" key="3">
    <source>
        <dbReference type="Proteomes" id="UP000325081"/>
    </source>
</evidence>
<evidence type="ECO:0000313" key="2">
    <source>
        <dbReference type="EMBL" id="GER46431.1"/>
    </source>
</evidence>
<dbReference type="PANTHER" id="PTHR37218:SF2">
    <property type="entry name" value="COILED-COIL PROTEIN"/>
    <property type="match status" value="1"/>
</dbReference>
<dbReference type="EMBL" id="BKCP01007515">
    <property type="protein sequence ID" value="GER46431.1"/>
    <property type="molecule type" value="Genomic_DNA"/>
</dbReference>
<keyword evidence="2" id="KW-0489">Methyltransferase</keyword>
<dbReference type="GO" id="GO:0008168">
    <property type="term" value="F:methyltransferase activity"/>
    <property type="evidence" value="ECO:0007669"/>
    <property type="project" value="UniProtKB-KW"/>
</dbReference>
<keyword evidence="3" id="KW-1185">Reference proteome</keyword>
<name>A0A5A7QR81_STRAF</name>
<protein>
    <submittedName>
        <fullName evidence="2">S-adenosyl-L-methionine-dependentmethyltransferases superfamily protein</fullName>
    </submittedName>
</protein>
<dbReference type="AlphaFoldDB" id="A0A5A7QR81"/>
<dbReference type="GO" id="GO:0032259">
    <property type="term" value="P:methylation"/>
    <property type="evidence" value="ECO:0007669"/>
    <property type="project" value="UniProtKB-KW"/>
</dbReference>
<organism evidence="2 3">
    <name type="scientific">Striga asiatica</name>
    <name type="common">Asiatic witchweed</name>
    <name type="synonym">Buchnera asiatica</name>
    <dbReference type="NCBI Taxonomy" id="4170"/>
    <lineage>
        <taxon>Eukaryota</taxon>
        <taxon>Viridiplantae</taxon>
        <taxon>Streptophyta</taxon>
        <taxon>Embryophyta</taxon>
        <taxon>Tracheophyta</taxon>
        <taxon>Spermatophyta</taxon>
        <taxon>Magnoliopsida</taxon>
        <taxon>eudicotyledons</taxon>
        <taxon>Gunneridae</taxon>
        <taxon>Pentapetalae</taxon>
        <taxon>asterids</taxon>
        <taxon>lamiids</taxon>
        <taxon>Lamiales</taxon>
        <taxon>Orobanchaceae</taxon>
        <taxon>Buchnereae</taxon>
        <taxon>Striga</taxon>
    </lineage>
</organism>
<dbReference type="PANTHER" id="PTHR37218">
    <property type="entry name" value="COILED-COIL PROTEIN"/>
    <property type="match status" value="1"/>
</dbReference>
<feature type="compositionally biased region" description="Low complexity" evidence="1">
    <location>
        <begin position="7"/>
        <end position="19"/>
    </location>
</feature>
<gene>
    <name evidence="2" type="ORF">STAS_23461</name>
</gene>
<feature type="region of interest" description="Disordered" evidence="1">
    <location>
        <begin position="55"/>
        <end position="75"/>
    </location>
</feature>
<sequence length="135" mass="15610">MKRKRSNQNLNLLQSENQSGSPKISKSDKTKKKRKIKKAEDLQFEAADELAAVGSRRKEHFGKQERKKHKLSKSDEDIEFRGREEIKFGDIAFKTAQDAWKERLRLQAVDAYRQRKGWASRPGVKILPSIITSSL</sequence>
<feature type="region of interest" description="Disordered" evidence="1">
    <location>
        <begin position="1"/>
        <end position="37"/>
    </location>
</feature>